<dbReference type="PANTHER" id="PTHR45779">
    <property type="entry name" value="PEPTIDYLPROLYL ISOMERASE"/>
    <property type="match status" value="1"/>
</dbReference>
<dbReference type="InterPro" id="IPR001179">
    <property type="entry name" value="PPIase_FKBP_dom"/>
</dbReference>
<evidence type="ECO:0000313" key="8">
    <source>
        <dbReference type="EMBL" id="SFA95161.1"/>
    </source>
</evidence>
<protein>
    <recommendedName>
        <fullName evidence="5">Peptidyl-prolyl cis-trans isomerase</fullName>
        <ecNumber evidence="5">5.2.1.8</ecNumber>
    </recommendedName>
</protein>
<dbReference type="SUPFAM" id="SSF54534">
    <property type="entry name" value="FKBP-like"/>
    <property type="match status" value="1"/>
</dbReference>
<organism evidence="8 9">
    <name type="scientific">Cellulomonas marina</name>
    <dbReference type="NCBI Taxonomy" id="988821"/>
    <lineage>
        <taxon>Bacteria</taxon>
        <taxon>Bacillati</taxon>
        <taxon>Actinomycetota</taxon>
        <taxon>Actinomycetes</taxon>
        <taxon>Micrococcales</taxon>
        <taxon>Cellulomonadaceae</taxon>
        <taxon>Cellulomonas</taxon>
    </lineage>
</organism>
<feature type="region of interest" description="Disordered" evidence="6">
    <location>
        <begin position="1"/>
        <end position="21"/>
    </location>
</feature>
<keyword evidence="9" id="KW-1185">Reference proteome</keyword>
<evidence type="ECO:0000256" key="5">
    <source>
        <dbReference type="RuleBase" id="RU003915"/>
    </source>
</evidence>
<dbReference type="PANTHER" id="PTHR45779:SF7">
    <property type="entry name" value="PEPTIDYLPROLYL ISOMERASE"/>
    <property type="match status" value="1"/>
</dbReference>
<keyword evidence="2 4" id="KW-0697">Rotamase</keyword>
<dbReference type="Proteomes" id="UP000199012">
    <property type="component" value="Unassembled WGS sequence"/>
</dbReference>
<dbReference type="InterPro" id="IPR044609">
    <property type="entry name" value="FKBP2/11"/>
</dbReference>
<accession>A0A1I0X2M0</accession>
<gene>
    <name evidence="8" type="ORF">SAMN05421867_10474</name>
</gene>
<comment type="catalytic activity">
    <reaction evidence="1 4 5">
        <text>[protein]-peptidylproline (omega=180) = [protein]-peptidylproline (omega=0)</text>
        <dbReference type="Rhea" id="RHEA:16237"/>
        <dbReference type="Rhea" id="RHEA-COMP:10747"/>
        <dbReference type="Rhea" id="RHEA-COMP:10748"/>
        <dbReference type="ChEBI" id="CHEBI:83833"/>
        <dbReference type="ChEBI" id="CHEBI:83834"/>
        <dbReference type="EC" id="5.2.1.8"/>
    </reaction>
</comment>
<dbReference type="EMBL" id="FOKA01000004">
    <property type="protein sequence ID" value="SFA95161.1"/>
    <property type="molecule type" value="Genomic_DNA"/>
</dbReference>
<comment type="similarity">
    <text evidence="5">Belongs to the FKBP-type PPIase family.</text>
</comment>
<dbReference type="EC" id="5.2.1.8" evidence="5"/>
<evidence type="ECO:0000313" key="9">
    <source>
        <dbReference type="Proteomes" id="UP000199012"/>
    </source>
</evidence>
<proteinExistence type="inferred from homology"/>
<dbReference type="AlphaFoldDB" id="A0A1I0X2M0"/>
<evidence type="ECO:0000256" key="6">
    <source>
        <dbReference type="SAM" id="MobiDB-lite"/>
    </source>
</evidence>
<dbReference type="InterPro" id="IPR046357">
    <property type="entry name" value="PPIase_dom_sf"/>
</dbReference>
<evidence type="ECO:0000256" key="1">
    <source>
        <dbReference type="ARBA" id="ARBA00000971"/>
    </source>
</evidence>
<evidence type="ECO:0000256" key="2">
    <source>
        <dbReference type="ARBA" id="ARBA00023110"/>
    </source>
</evidence>
<sequence>MSAASLPEATGQFGEKPTLTFPAADAPSELEVVVLSRGDGELVEAGDDLEVHYLGQSWNGSVFDNSYDRGSSISFPIGVGAVIGGWDEGLVGQQVGSRVLLSIPSHLGYGDRGVPQAGIKGGDTLVFVVDIVGTSR</sequence>
<dbReference type="STRING" id="988821.SAMN05421867_10474"/>
<name>A0A1I0X2M0_9CELL</name>
<evidence type="ECO:0000256" key="4">
    <source>
        <dbReference type="PROSITE-ProRule" id="PRU00277"/>
    </source>
</evidence>
<dbReference type="GO" id="GO:0003755">
    <property type="term" value="F:peptidyl-prolyl cis-trans isomerase activity"/>
    <property type="evidence" value="ECO:0007669"/>
    <property type="project" value="UniProtKB-UniRule"/>
</dbReference>
<dbReference type="RefSeq" id="WP_090031458.1">
    <property type="nucleotide sequence ID" value="NZ_BONM01000010.1"/>
</dbReference>
<feature type="domain" description="PPIase FKBP-type" evidence="7">
    <location>
        <begin position="46"/>
        <end position="135"/>
    </location>
</feature>
<evidence type="ECO:0000259" key="7">
    <source>
        <dbReference type="PROSITE" id="PS50059"/>
    </source>
</evidence>
<dbReference type="PROSITE" id="PS50059">
    <property type="entry name" value="FKBP_PPIASE"/>
    <property type="match status" value="1"/>
</dbReference>
<dbReference type="Gene3D" id="3.10.50.40">
    <property type="match status" value="1"/>
</dbReference>
<dbReference type="Pfam" id="PF00254">
    <property type="entry name" value="FKBP_C"/>
    <property type="match status" value="1"/>
</dbReference>
<dbReference type="OrthoDB" id="25996at2"/>
<evidence type="ECO:0000256" key="3">
    <source>
        <dbReference type="ARBA" id="ARBA00023235"/>
    </source>
</evidence>
<keyword evidence="3 4" id="KW-0413">Isomerase</keyword>
<reference evidence="8 9" key="1">
    <citation type="submission" date="2016-10" db="EMBL/GenBank/DDBJ databases">
        <authorList>
            <person name="de Groot N.N."/>
        </authorList>
    </citation>
    <scope>NUCLEOTIDE SEQUENCE [LARGE SCALE GENOMIC DNA]</scope>
    <source>
        <strain evidence="8 9">CGMCC 4.6945</strain>
    </source>
</reference>